<feature type="domain" description="AMMECR1" evidence="1">
    <location>
        <begin position="24"/>
        <end position="213"/>
    </location>
</feature>
<dbReference type="PANTHER" id="PTHR13016">
    <property type="entry name" value="AMMECR1 HOMOLOG"/>
    <property type="match status" value="1"/>
</dbReference>
<dbReference type="InterPro" id="IPR027485">
    <property type="entry name" value="AMMECR1_N"/>
</dbReference>
<reference evidence="2 3" key="1">
    <citation type="submission" date="2016-10" db="EMBL/GenBank/DDBJ databases">
        <authorList>
            <person name="de Groot N.N."/>
        </authorList>
    </citation>
    <scope>NUCLEOTIDE SEQUENCE [LARGE SCALE GENOMIC DNA]</scope>
    <source>
        <strain evidence="2 3">Nm22</strain>
    </source>
</reference>
<dbReference type="InterPro" id="IPR027623">
    <property type="entry name" value="AmmeMemoSam_A"/>
</dbReference>
<protein>
    <submittedName>
        <fullName evidence="2">Uncharacterized protein, PH0010 family/AmmeMemoRadiSam system protein A</fullName>
    </submittedName>
</protein>
<dbReference type="NCBIfam" id="TIGR04335">
    <property type="entry name" value="AmmeMemoSam_A"/>
    <property type="match status" value="1"/>
</dbReference>
<name>A0A1H8E2T4_9PROT</name>
<dbReference type="SUPFAM" id="SSF143447">
    <property type="entry name" value="AMMECR1-like"/>
    <property type="match status" value="1"/>
</dbReference>
<proteinExistence type="predicted"/>
<dbReference type="Gene3D" id="3.30.700.20">
    <property type="entry name" value="Hypothetical protein ph0010, domain 1"/>
    <property type="match status" value="1"/>
</dbReference>
<evidence type="ECO:0000313" key="3">
    <source>
        <dbReference type="Proteomes" id="UP000199459"/>
    </source>
</evidence>
<dbReference type="Pfam" id="PF01871">
    <property type="entry name" value="AMMECR1"/>
    <property type="match status" value="1"/>
</dbReference>
<dbReference type="EMBL" id="FOCP01000008">
    <property type="protein sequence ID" value="SEN13097.1"/>
    <property type="molecule type" value="Genomic_DNA"/>
</dbReference>
<dbReference type="Gene3D" id="3.30.1490.150">
    <property type="entry name" value="Hypothetical protein ph0010, domain 2"/>
    <property type="match status" value="1"/>
</dbReference>
<dbReference type="InterPro" id="IPR023473">
    <property type="entry name" value="AMMECR1"/>
</dbReference>
<organism evidence="2 3">
    <name type="scientific">Nitrosomonas marina</name>
    <dbReference type="NCBI Taxonomy" id="917"/>
    <lineage>
        <taxon>Bacteria</taxon>
        <taxon>Pseudomonadati</taxon>
        <taxon>Pseudomonadota</taxon>
        <taxon>Betaproteobacteria</taxon>
        <taxon>Nitrosomonadales</taxon>
        <taxon>Nitrosomonadaceae</taxon>
        <taxon>Nitrosomonas</taxon>
    </lineage>
</organism>
<dbReference type="STRING" id="917.SAMN05216326_10378"/>
<dbReference type="AlphaFoldDB" id="A0A1H8E2T4"/>
<dbReference type="PROSITE" id="PS51112">
    <property type="entry name" value="AMMECR1"/>
    <property type="match status" value="1"/>
</dbReference>
<dbReference type="Proteomes" id="UP000199459">
    <property type="component" value="Unassembled WGS sequence"/>
</dbReference>
<sequence length="214" mass="24146">MRRLRFVKIDGKLNRMYSNSNHSDQGQVLLSLARAAISNALQIDTTDTVVFDTTAEWLMEPGATFITLTQQQRLRGCIGSLQACQPLFENVRSNAVAAAFYDNRFLPVTTCEFASIIVEVSLLSELHPLSFYSEKDALSQLRPGIDGVMLSFGAHRSTFLPQVWENLLQPGEFLAQLKLKAGIDADFWDDTICLSRYTVQKWRETDFVEERSDG</sequence>
<dbReference type="InterPro" id="IPR002733">
    <property type="entry name" value="AMMECR1_domain"/>
</dbReference>
<evidence type="ECO:0000313" key="2">
    <source>
        <dbReference type="EMBL" id="SEN13097.1"/>
    </source>
</evidence>
<accession>A0A1H8E2T4</accession>
<dbReference type="InterPro" id="IPR036071">
    <property type="entry name" value="AMMECR1_dom_sf"/>
</dbReference>
<evidence type="ECO:0000259" key="1">
    <source>
        <dbReference type="PROSITE" id="PS51112"/>
    </source>
</evidence>
<gene>
    <name evidence="2" type="ORF">SAMN05216325_10871</name>
</gene>
<dbReference type="PANTHER" id="PTHR13016:SF0">
    <property type="entry name" value="AMME SYNDROME CANDIDATE GENE 1 PROTEIN"/>
    <property type="match status" value="1"/>
</dbReference>
<dbReference type="NCBIfam" id="TIGR00296">
    <property type="entry name" value="TIGR00296 family protein"/>
    <property type="match status" value="1"/>
</dbReference>